<evidence type="ECO:0000313" key="3">
    <source>
        <dbReference type="EMBL" id="GER70128.1"/>
    </source>
</evidence>
<evidence type="ECO:0000256" key="1">
    <source>
        <dbReference type="ARBA" id="ARBA00005953"/>
    </source>
</evidence>
<dbReference type="SUPFAM" id="SSF54637">
    <property type="entry name" value="Thioesterase/thiol ester dehydrase-isomerase"/>
    <property type="match status" value="1"/>
</dbReference>
<dbReference type="EMBL" id="BKZQ01000015">
    <property type="protein sequence ID" value="GER70128.1"/>
    <property type="molecule type" value="Genomic_DNA"/>
</dbReference>
<dbReference type="PANTHER" id="PTHR31793:SF27">
    <property type="entry name" value="NOVEL THIOESTERASE SUPERFAMILY DOMAIN AND SAPOSIN A-TYPE DOMAIN CONTAINING PROTEIN (0610012H03RIK)"/>
    <property type="match status" value="1"/>
</dbReference>
<dbReference type="CDD" id="cd00586">
    <property type="entry name" value="4HBT"/>
    <property type="match status" value="1"/>
</dbReference>
<dbReference type="Proteomes" id="UP000391919">
    <property type="component" value="Unassembled WGS sequence"/>
</dbReference>
<dbReference type="PANTHER" id="PTHR31793">
    <property type="entry name" value="4-HYDROXYBENZOYL-COA THIOESTERASE FAMILY MEMBER"/>
    <property type="match status" value="1"/>
</dbReference>
<dbReference type="AlphaFoldDB" id="A0A5J4JI65"/>
<gene>
    <name evidence="3" type="ORF">BpJC7_14310</name>
</gene>
<dbReference type="InterPro" id="IPR029069">
    <property type="entry name" value="HotDog_dom_sf"/>
</dbReference>
<comment type="caution">
    <text evidence="3">The sequence shown here is derived from an EMBL/GenBank/DDBJ whole genome shotgun (WGS) entry which is preliminary data.</text>
</comment>
<dbReference type="Gene3D" id="3.10.129.10">
    <property type="entry name" value="Hotdog Thioesterase"/>
    <property type="match status" value="1"/>
</dbReference>
<dbReference type="PIRSF" id="PIRSF003230">
    <property type="entry name" value="YbgC"/>
    <property type="match status" value="1"/>
</dbReference>
<evidence type="ECO:0000313" key="4">
    <source>
        <dbReference type="Proteomes" id="UP000391919"/>
    </source>
</evidence>
<keyword evidence="4" id="KW-1185">Reference proteome</keyword>
<keyword evidence="2" id="KW-0378">Hydrolase</keyword>
<dbReference type="InterPro" id="IPR050563">
    <property type="entry name" value="4-hydroxybenzoyl-CoA_TE"/>
</dbReference>
<name>A0A5J4JI65_9BACI</name>
<reference evidence="3 4" key="1">
    <citation type="submission" date="2019-09" db="EMBL/GenBank/DDBJ databases">
        <title>Draft genome sequence of Bacillus sp. JC-7.</title>
        <authorList>
            <person name="Tanaka N."/>
            <person name="Shiwa Y."/>
            <person name="Fujita N."/>
            <person name="Tanasupawat S."/>
        </authorList>
    </citation>
    <scope>NUCLEOTIDE SEQUENCE [LARGE SCALE GENOMIC DNA]</scope>
    <source>
        <strain evidence="3 4">JC-7</strain>
    </source>
</reference>
<organism evidence="3 4">
    <name type="scientific">Weizmannia acidilactici</name>
    <dbReference type="NCBI Taxonomy" id="2607726"/>
    <lineage>
        <taxon>Bacteria</taxon>
        <taxon>Bacillati</taxon>
        <taxon>Bacillota</taxon>
        <taxon>Bacilli</taxon>
        <taxon>Bacillales</taxon>
        <taxon>Bacillaceae</taxon>
        <taxon>Heyndrickxia</taxon>
    </lineage>
</organism>
<dbReference type="GO" id="GO:0047617">
    <property type="term" value="F:fatty acyl-CoA hydrolase activity"/>
    <property type="evidence" value="ECO:0007669"/>
    <property type="project" value="TreeGrafter"/>
</dbReference>
<proteinExistence type="inferred from homology"/>
<accession>A0A5J4JI65</accession>
<dbReference type="RefSeq" id="WP_151681075.1">
    <property type="nucleotide sequence ID" value="NZ_BKZP01000011.1"/>
</dbReference>
<evidence type="ECO:0000256" key="2">
    <source>
        <dbReference type="ARBA" id="ARBA00022801"/>
    </source>
</evidence>
<comment type="similarity">
    <text evidence="1">Belongs to the 4-hydroxybenzoyl-CoA thioesterase family.</text>
</comment>
<dbReference type="Pfam" id="PF13279">
    <property type="entry name" value="4HBT_2"/>
    <property type="match status" value="1"/>
</dbReference>
<dbReference type="InterPro" id="IPR006684">
    <property type="entry name" value="YbgC/YbaW"/>
</dbReference>
<protein>
    <submittedName>
        <fullName evidence="3">Thioesterase</fullName>
    </submittedName>
</protein>
<sequence>MHETQLRPRFCETDALGHINNASYFVYFEDARLQFFESIGASVEIKDFNIILASAKCDFISQAFYNQVLAVRTGVSKIGNSSCELAHEILDAETGRLIARGKAVIVFFDFDAQKSRPIPEDIRGILEKHLEKTV</sequence>